<dbReference type="RefSeq" id="WP_184864997.1">
    <property type="nucleotide sequence ID" value="NZ_JACHLK010000022.1"/>
</dbReference>
<evidence type="ECO:0000313" key="4">
    <source>
        <dbReference type="EMBL" id="MBB6563698.1"/>
    </source>
</evidence>
<dbReference type="InterPro" id="IPR009057">
    <property type="entry name" value="Homeodomain-like_sf"/>
</dbReference>
<dbReference type="AlphaFoldDB" id="A0A7X0UD15"/>
<evidence type="ECO:0000256" key="1">
    <source>
        <dbReference type="ARBA" id="ARBA00023125"/>
    </source>
</evidence>
<dbReference type="Proteomes" id="UP000575083">
    <property type="component" value="Unassembled WGS sequence"/>
</dbReference>
<comment type="caution">
    <text evidence="4">The sequence shown here is derived from an EMBL/GenBank/DDBJ whole genome shotgun (WGS) entry which is preliminary data.</text>
</comment>
<dbReference type="Gene3D" id="1.10.357.10">
    <property type="entry name" value="Tetracycline Repressor, domain 2"/>
    <property type="match status" value="1"/>
</dbReference>
<name>A0A7X0UD15_9BURK</name>
<dbReference type="SUPFAM" id="SSF46689">
    <property type="entry name" value="Homeodomain-like"/>
    <property type="match status" value="1"/>
</dbReference>
<dbReference type="PANTHER" id="PTHR30055">
    <property type="entry name" value="HTH-TYPE TRANSCRIPTIONAL REGULATOR RUTR"/>
    <property type="match status" value="1"/>
</dbReference>
<sequence>MPRTPTAPPLPQPAPRRRLARHERARQLLDVAWALLRAEGADALTLGRLAEEAGVTKPVVYDHFGTREGLLAALYQDFDVRQTAVMDAAIAAARATLKDKAGAIAAAYVRCVLTQGREIPQVLAALQGSPEMAAVKRQYQEVFIAKCQAILAPFAGAQGLPRAGMWALLGAADALSDAAVAGDISEAAAQAELFETIVAMVKRSR</sequence>
<gene>
    <name evidence="4" type="ORF">HNP48_006422</name>
</gene>
<dbReference type="GO" id="GO:0003700">
    <property type="term" value="F:DNA-binding transcription factor activity"/>
    <property type="evidence" value="ECO:0007669"/>
    <property type="project" value="TreeGrafter"/>
</dbReference>
<dbReference type="InterPro" id="IPR001647">
    <property type="entry name" value="HTH_TetR"/>
</dbReference>
<reference evidence="4 5" key="1">
    <citation type="submission" date="2020-08" db="EMBL/GenBank/DDBJ databases">
        <title>Functional genomics of gut bacteria from endangered species of beetles.</title>
        <authorList>
            <person name="Carlos-Shanley C."/>
        </authorList>
    </citation>
    <scope>NUCLEOTIDE SEQUENCE [LARGE SCALE GENOMIC DNA]</scope>
    <source>
        <strain evidence="4 5">S00198</strain>
    </source>
</reference>
<dbReference type="InterPro" id="IPR050109">
    <property type="entry name" value="HTH-type_TetR-like_transc_reg"/>
</dbReference>
<organism evidence="4 5">
    <name type="scientific">Acidovorax soli</name>
    <dbReference type="NCBI Taxonomy" id="592050"/>
    <lineage>
        <taxon>Bacteria</taxon>
        <taxon>Pseudomonadati</taxon>
        <taxon>Pseudomonadota</taxon>
        <taxon>Betaproteobacteria</taxon>
        <taxon>Burkholderiales</taxon>
        <taxon>Comamonadaceae</taxon>
        <taxon>Acidovorax</taxon>
    </lineage>
</organism>
<accession>A0A7X0UD15</accession>
<evidence type="ECO:0000259" key="3">
    <source>
        <dbReference type="PROSITE" id="PS50977"/>
    </source>
</evidence>
<dbReference type="PANTHER" id="PTHR30055:SF223">
    <property type="entry name" value="HTH-TYPE TRANSCRIPTIONAL REGULATOR UIDR"/>
    <property type="match status" value="1"/>
</dbReference>
<proteinExistence type="predicted"/>
<evidence type="ECO:0000256" key="2">
    <source>
        <dbReference type="PROSITE-ProRule" id="PRU00335"/>
    </source>
</evidence>
<keyword evidence="1 2" id="KW-0238">DNA-binding</keyword>
<feature type="DNA-binding region" description="H-T-H motif" evidence="2">
    <location>
        <begin position="45"/>
        <end position="64"/>
    </location>
</feature>
<dbReference type="EMBL" id="JACHLK010000022">
    <property type="protein sequence ID" value="MBB6563698.1"/>
    <property type="molecule type" value="Genomic_DNA"/>
</dbReference>
<protein>
    <submittedName>
        <fullName evidence="4">AcrR family transcriptional regulator</fullName>
    </submittedName>
</protein>
<dbReference type="Pfam" id="PF00440">
    <property type="entry name" value="TetR_N"/>
    <property type="match status" value="1"/>
</dbReference>
<dbReference type="GO" id="GO:0000976">
    <property type="term" value="F:transcription cis-regulatory region binding"/>
    <property type="evidence" value="ECO:0007669"/>
    <property type="project" value="TreeGrafter"/>
</dbReference>
<dbReference type="PRINTS" id="PR00455">
    <property type="entry name" value="HTHTETR"/>
</dbReference>
<dbReference type="PROSITE" id="PS50977">
    <property type="entry name" value="HTH_TETR_2"/>
    <property type="match status" value="1"/>
</dbReference>
<feature type="domain" description="HTH tetR-type" evidence="3">
    <location>
        <begin position="22"/>
        <end position="82"/>
    </location>
</feature>
<evidence type="ECO:0000313" key="5">
    <source>
        <dbReference type="Proteomes" id="UP000575083"/>
    </source>
</evidence>
<keyword evidence="5" id="KW-1185">Reference proteome</keyword>